<reference evidence="10" key="1">
    <citation type="journal article" date="2019" name="Int. J. Syst. Evol. Microbiol.">
        <title>The Global Catalogue of Microorganisms (GCM) 10K type strain sequencing project: providing services to taxonomists for standard genome sequencing and annotation.</title>
        <authorList>
            <consortium name="The Broad Institute Genomics Platform"/>
            <consortium name="The Broad Institute Genome Sequencing Center for Infectious Disease"/>
            <person name="Wu L."/>
            <person name="Ma J."/>
        </authorList>
    </citation>
    <scope>NUCLEOTIDE SEQUENCE [LARGE SCALE GENOMIC DNA]</scope>
    <source>
        <strain evidence="10">TISTR 2466</strain>
    </source>
</reference>
<comment type="caution">
    <text evidence="9">The sequence shown here is derived from an EMBL/GenBank/DDBJ whole genome shotgun (WGS) entry which is preliminary data.</text>
</comment>
<keyword evidence="7" id="KW-0418">Kinase</keyword>
<evidence type="ECO:0000259" key="8">
    <source>
        <dbReference type="PROSITE" id="PS51096"/>
    </source>
</evidence>
<accession>A0ABW5S074</accession>
<dbReference type="CDD" id="cd00006">
    <property type="entry name" value="PTS_IIA_man"/>
    <property type="match status" value="1"/>
</dbReference>
<dbReference type="SUPFAM" id="SSF53062">
    <property type="entry name" value="PTS system fructose IIA component-like"/>
    <property type="match status" value="1"/>
</dbReference>
<evidence type="ECO:0000256" key="2">
    <source>
        <dbReference type="ARBA" id="ARBA00022448"/>
    </source>
</evidence>
<keyword evidence="10" id="KW-1185">Reference proteome</keyword>
<dbReference type="InterPro" id="IPR051471">
    <property type="entry name" value="Bacterial_PTS_sugar_comp"/>
</dbReference>
<keyword evidence="5" id="KW-0808">Transferase</keyword>
<feature type="domain" description="PTS EIIA type-4" evidence="8">
    <location>
        <begin position="1"/>
        <end position="125"/>
    </location>
</feature>
<dbReference type="RefSeq" id="WP_253058342.1">
    <property type="nucleotide sequence ID" value="NZ_JAMXWM010000002.1"/>
</dbReference>
<comment type="subcellular location">
    <subcellularLocation>
        <location evidence="1">Cytoplasm</location>
    </subcellularLocation>
</comment>
<keyword evidence="6" id="KW-0598">Phosphotransferase system</keyword>
<evidence type="ECO:0000256" key="3">
    <source>
        <dbReference type="ARBA" id="ARBA00022490"/>
    </source>
</evidence>
<dbReference type="InterPro" id="IPR033887">
    <property type="entry name" value="PTS_IIA_man"/>
</dbReference>
<dbReference type="Pfam" id="PF03610">
    <property type="entry name" value="EIIA-man"/>
    <property type="match status" value="1"/>
</dbReference>
<dbReference type="PANTHER" id="PTHR33799">
    <property type="entry name" value="PTS PERMEASE-RELATED-RELATED"/>
    <property type="match status" value="1"/>
</dbReference>
<proteinExistence type="predicted"/>
<dbReference type="InterPro" id="IPR004701">
    <property type="entry name" value="PTS_EIIA_man-typ"/>
</dbReference>
<sequence>MKRIVVSGHGTFASGIRGSLEMLAGKQDSIQWIDFEETMSQEQLRDQFSKAIDEAFEQGNEMLFFTDIPGGTPYKVAAEFAAQSEKVALVGGCNTGSLLESIFVKEKLSLDKLADQLVTSTQNSVSRFGATADIFDAFTPDEDDDGI</sequence>
<dbReference type="InterPro" id="IPR036662">
    <property type="entry name" value="PTS_EIIA_man-typ_sf"/>
</dbReference>
<organism evidence="9 10">
    <name type="scientific">Sporolactobacillus shoreicorticis</name>
    <dbReference type="NCBI Taxonomy" id="1923877"/>
    <lineage>
        <taxon>Bacteria</taxon>
        <taxon>Bacillati</taxon>
        <taxon>Bacillota</taxon>
        <taxon>Bacilli</taxon>
        <taxon>Bacillales</taxon>
        <taxon>Sporolactobacillaceae</taxon>
        <taxon>Sporolactobacillus</taxon>
    </lineage>
</organism>
<keyword evidence="3" id="KW-0963">Cytoplasm</keyword>
<protein>
    <submittedName>
        <fullName evidence="9">PTS sugar transporter subunit IIA</fullName>
    </submittedName>
</protein>
<evidence type="ECO:0000313" key="9">
    <source>
        <dbReference type="EMBL" id="MFD2693190.1"/>
    </source>
</evidence>
<evidence type="ECO:0000256" key="7">
    <source>
        <dbReference type="ARBA" id="ARBA00022777"/>
    </source>
</evidence>
<gene>
    <name evidence="9" type="ORF">ACFSUE_06040</name>
</gene>
<evidence type="ECO:0000256" key="1">
    <source>
        <dbReference type="ARBA" id="ARBA00004496"/>
    </source>
</evidence>
<dbReference type="Gene3D" id="3.40.50.510">
    <property type="entry name" value="Phosphotransferase system, mannose-type IIA component"/>
    <property type="match status" value="1"/>
</dbReference>
<keyword evidence="2" id="KW-0813">Transport</keyword>
<name>A0ABW5S074_9BACL</name>
<evidence type="ECO:0000256" key="5">
    <source>
        <dbReference type="ARBA" id="ARBA00022679"/>
    </source>
</evidence>
<evidence type="ECO:0000256" key="6">
    <source>
        <dbReference type="ARBA" id="ARBA00022683"/>
    </source>
</evidence>
<dbReference type="Proteomes" id="UP001597399">
    <property type="component" value="Unassembled WGS sequence"/>
</dbReference>
<dbReference type="PANTHER" id="PTHR33799:SF1">
    <property type="entry name" value="PTS SYSTEM MANNOSE-SPECIFIC EIIAB COMPONENT-RELATED"/>
    <property type="match status" value="1"/>
</dbReference>
<dbReference type="PROSITE" id="PS51096">
    <property type="entry name" value="PTS_EIIA_TYPE_4"/>
    <property type="match status" value="1"/>
</dbReference>
<dbReference type="EMBL" id="JBHUMQ010000015">
    <property type="protein sequence ID" value="MFD2693190.1"/>
    <property type="molecule type" value="Genomic_DNA"/>
</dbReference>
<evidence type="ECO:0000313" key="10">
    <source>
        <dbReference type="Proteomes" id="UP001597399"/>
    </source>
</evidence>
<keyword evidence="4 9" id="KW-0762">Sugar transport</keyword>
<evidence type="ECO:0000256" key="4">
    <source>
        <dbReference type="ARBA" id="ARBA00022597"/>
    </source>
</evidence>